<dbReference type="Proteomes" id="UP001596472">
    <property type="component" value="Unassembled WGS sequence"/>
</dbReference>
<evidence type="ECO:0000259" key="2">
    <source>
        <dbReference type="Pfam" id="PF07883"/>
    </source>
</evidence>
<dbReference type="PANTHER" id="PTHR35848">
    <property type="entry name" value="OXALATE-BINDING PROTEIN"/>
    <property type="match status" value="1"/>
</dbReference>
<gene>
    <name evidence="3" type="ORF">ACFQY0_11700</name>
</gene>
<sequence>MKKAHIDSVPEDCWQSPAGKYQLIRKHLSLAVGGVKDVGEWGGGHPFDVELAKLPPGKSNFPLHRHSAQSEFYLVFSGTGLLHGEGDPQTLRAGDIVFAAPGEAHRIENTGPSDLEYLVVSDQPRADICHYPETKKYFLKPERVTLSGDQADYFEVGD</sequence>
<protein>
    <submittedName>
        <fullName evidence="3">Cupin domain-containing protein</fullName>
    </submittedName>
</protein>
<dbReference type="PANTHER" id="PTHR35848:SF6">
    <property type="entry name" value="CUPIN TYPE-2 DOMAIN-CONTAINING PROTEIN"/>
    <property type="match status" value="1"/>
</dbReference>
<dbReference type="EMBL" id="JBHTBS010000005">
    <property type="protein sequence ID" value="MFC7337844.1"/>
    <property type="molecule type" value="Genomic_DNA"/>
</dbReference>
<dbReference type="Gene3D" id="2.60.120.10">
    <property type="entry name" value="Jelly Rolls"/>
    <property type="match status" value="1"/>
</dbReference>
<dbReference type="Pfam" id="PF07883">
    <property type="entry name" value="Cupin_2"/>
    <property type="match status" value="1"/>
</dbReference>
<keyword evidence="1" id="KW-0479">Metal-binding</keyword>
<feature type="domain" description="Cupin type-2" evidence="2">
    <location>
        <begin position="52"/>
        <end position="120"/>
    </location>
</feature>
<dbReference type="RefSeq" id="WP_379712524.1">
    <property type="nucleotide sequence ID" value="NZ_JBHTBS010000005.1"/>
</dbReference>
<reference evidence="4" key="1">
    <citation type="journal article" date="2019" name="Int. J. Syst. Evol. Microbiol.">
        <title>The Global Catalogue of Microorganisms (GCM) 10K type strain sequencing project: providing services to taxonomists for standard genome sequencing and annotation.</title>
        <authorList>
            <consortium name="The Broad Institute Genomics Platform"/>
            <consortium name="The Broad Institute Genome Sequencing Center for Infectious Disease"/>
            <person name="Wu L."/>
            <person name="Ma J."/>
        </authorList>
    </citation>
    <scope>NUCLEOTIDE SEQUENCE [LARGE SCALE GENOMIC DNA]</scope>
    <source>
        <strain evidence="4">CGMCC 4.1467</strain>
    </source>
</reference>
<name>A0ABW2L628_9BACT</name>
<keyword evidence="4" id="KW-1185">Reference proteome</keyword>
<dbReference type="InterPro" id="IPR011051">
    <property type="entry name" value="RmlC_Cupin_sf"/>
</dbReference>
<comment type="caution">
    <text evidence="3">The sequence shown here is derived from an EMBL/GenBank/DDBJ whole genome shotgun (WGS) entry which is preliminary data.</text>
</comment>
<dbReference type="SUPFAM" id="SSF51182">
    <property type="entry name" value="RmlC-like cupins"/>
    <property type="match status" value="1"/>
</dbReference>
<evidence type="ECO:0000313" key="3">
    <source>
        <dbReference type="EMBL" id="MFC7337844.1"/>
    </source>
</evidence>
<evidence type="ECO:0000313" key="4">
    <source>
        <dbReference type="Proteomes" id="UP001596472"/>
    </source>
</evidence>
<accession>A0ABW2L628</accession>
<dbReference type="InterPro" id="IPR051610">
    <property type="entry name" value="GPI/OXD"/>
</dbReference>
<organism evidence="3 4">
    <name type="scientific">Haloferula chungangensis</name>
    <dbReference type="NCBI Taxonomy" id="1048331"/>
    <lineage>
        <taxon>Bacteria</taxon>
        <taxon>Pseudomonadati</taxon>
        <taxon>Verrucomicrobiota</taxon>
        <taxon>Verrucomicrobiia</taxon>
        <taxon>Verrucomicrobiales</taxon>
        <taxon>Verrucomicrobiaceae</taxon>
        <taxon>Haloferula</taxon>
    </lineage>
</organism>
<dbReference type="InterPro" id="IPR013096">
    <property type="entry name" value="Cupin_2"/>
</dbReference>
<dbReference type="InterPro" id="IPR014710">
    <property type="entry name" value="RmlC-like_jellyroll"/>
</dbReference>
<proteinExistence type="predicted"/>
<evidence type="ECO:0000256" key="1">
    <source>
        <dbReference type="ARBA" id="ARBA00022723"/>
    </source>
</evidence>